<keyword evidence="9 11" id="KW-0472">Membrane</keyword>
<dbReference type="InterPro" id="IPR036942">
    <property type="entry name" value="Beta-barrel_TonB_sf"/>
</dbReference>
<accession>A0A5M6I8R7</accession>
<feature type="signal peptide" evidence="13">
    <location>
        <begin position="1"/>
        <end position="28"/>
    </location>
</feature>
<dbReference type="CDD" id="cd01347">
    <property type="entry name" value="ligand_gated_channel"/>
    <property type="match status" value="1"/>
</dbReference>
<dbReference type="GO" id="GO:0006826">
    <property type="term" value="P:iron ion transport"/>
    <property type="evidence" value="ECO:0007669"/>
    <property type="project" value="UniProtKB-KW"/>
</dbReference>
<evidence type="ECO:0000256" key="12">
    <source>
        <dbReference type="RuleBase" id="RU003357"/>
    </source>
</evidence>
<keyword evidence="4" id="KW-0410">Iron transport</keyword>
<evidence type="ECO:0000259" key="14">
    <source>
        <dbReference type="Pfam" id="PF00593"/>
    </source>
</evidence>
<dbReference type="Proteomes" id="UP000324065">
    <property type="component" value="Unassembled WGS sequence"/>
</dbReference>
<dbReference type="PROSITE" id="PS52016">
    <property type="entry name" value="TONB_DEPENDENT_REC_3"/>
    <property type="match status" value="1"/>
</dbReference>
<evidence type="ECO:0000313" key="16">
    <source>
        <dbReference type="EMBL" id="KAA5604327.1"/>
    </source>
</evidence>
<reference evidence="16 17" key="1">
    <citation type="submission" date="2019-09" db="EMBL/GenBank/DDBJ databases">
        <title>Genome sequence of Roseospira marina, one of the more divergent members of the non-sulfur purple photosynthetic bacterial family, the Rhodospirillaceae.</title>
        <authorList>
            <person name="Meyer T."/>
            <person name="Kyndt J."/>
        </authorList>
    </citation>
    <scope>NUCLEOTIDE SEQUENCE [LARGE SCALE GENOMIC DNA]</scope>
    <source>
        <strain evidence="16 17">DSM 15113</strain>
    </source>
</reference>
<dbReference type="InterPro" id="IPR039426">
    <property type="entry name" value="TonB-dep_rcpt-like"/>
</dbReference>
<keyword evidence="10 11" id="KW-0998">Cell outer membrane</keyword>
<keyword evidence="16" id="KW-0675">Receptor</keyword>
<keyword evidence="6" id="KW-0408">Iron</keyword>
<keyword evidence="8 12" id="KW-0798">TonB box</keyword>
<dbReference type="EMBL" id="VWPJ01000019">
    <property type="protein sequence ID" value="KAA5604327.1"/>
    <property type="molecule type" value="Genomic_DNA"/>
</dbReference>
<dbReference type="PANTHER" id="PTHR32552:SF81">
    <property type="entry name" value="TONB-DEPENDENT OUTER MEMBRANE RECEPTOR"/>
    <property type="match status" value="1"/>
</dbReference>
<evidence type="ECO:0000313" key="17">
    <source>
        <dbReference type="Proteomes" id="UP000324065"/>
    </source>
</evidence>
<comment type="subcellular location">
    <subcellularLocation>
        <location evidence="1 11">Cell outer membrane</location>
        <topology evidence="1 11">Multi-pass membrane protein</topology>
    </subcellularLocation>
</comment>
<sequence>MTVRAFAKACRWAGVAPITAVLAAPALAQDTTAPTNTPIVLPPLLVTGEKFERSLDDTASSVEIISTEEIETKPGASSVSDLIQDVPNVVYTGSVGAPIIRGQDTQGPNFGSTAFFGGTIPRATINLDGHYLGYNEYVFGSASIWDVDSVEVFRGPQTTSQGANAIAGAIVVNTKDPTFTPEGAYQAELGTYARRRASLALSGPLVEDQVAARVALDYSGRDSFIDYVNEGFQKGDTDLDFHAFTARGKLLWEPAKIPGLSTKLTYAFNTVNRPTYETASKPYDDLDNTTTSMPSWDQDTHTGIADVSYAFDNGITLFDQIQVSYTHVDRVTEPVTAGTAVINRNTLSNEARVTFGDTTSTVSGVTGLYLARTKSDDVLFIRGLSDFDDEKQNVGLYSEVTYRLTDRWSLTGGLRYQRDRIQRSGISSYASESLDYDKTFDAWLPKVSLAYTVTPGVTVGGLINRGYNPGGVNLSFATGEYVPFDPETVWNYELFGRARLLEDRLTLTGNLFYSDFKDSQRLLPDYLGGIQYGSVVVNADSATSYGLEVSADYQVLDSLRIRAGAGLVQTKIGTFSSADGTSHEGNEFGRAPSYTLSFGMDWDVTSEIRLTGEVRHTDGYYSTDENESDYAVDGYTTANARIGYAPRDYFQVFAYVNNIFDERAATYLYDDRSVGGVVANMNEPRMFGIGLKGTF</sequence>
<comment type="caution">
    <text evidence="16">The sequence shown here is derived from an EMBL/GenBank/DDBJ whole genome shotgun (WGS) entry which is preliminary data.</text>
</comment>
<keyword evidence="17" id="KW-1185">Reference proteome</keyword>
<evidence type="ECO:0000256" key="3">
    <source>
        <dbReference type="ARBA" id="ARBA00022452"/>
    </source>
</evidence>
<keyword evidence="5 11" id="KW-0812">Transmembrane</keyword>
<protein>
    <submittedName>
        <fullName evidence="16">TonB-dependent receptor</fullName>
    </submittedName>
</protein>
<dbReference type="Pfam" id="PF00593">
    <property type="entry name" value="TonB_dep_Rec_b-barrel"/>
    <property type="match status" value="1"/>
</dbReference>
<evidence type="ECO:0000256" key="4">
    <source>
        <dbReference type="ARBA" id="ARBA00022496"/>
    </source>
</evidence>
<keyword evidence="3 11" id="KW-1134">Transmembrane beta strand</keyword>
<evidence type="ECO:0000259" key="15">
    <source>
        <dbReference type="Pfam" id="PF07715"/>
    </source>
</evidence>
<evidence type="ECO:0000256" key="1">
    <source>
        <dbReference type="ARBA" id="ARBA00004571"/>
    </source>
</evidence>
<keyword evidence="13" id="KW-0732">Signal</keyword>
<dbReference type="InterPro" id="IPR012910">
    <property type="entry name" value="Plug_dom"/>
</dbReference>
<evidence type="ECO:0000256" key="6">
    <source>
        <dbReference type="ARBA" id="ARBA00023004"/>
    </source>
</evidence>
<feature type="domain" description="TonB-dependent receptor-like beta-barrel" evidence="14">
    <location>
        <begin position="266"/>
        <end position="659"/>
    </location>
</feature>
<dbReference type="AlphaFoldDB" id="A0A5M6I8R7"/>
<proteinExistence type="inferred from homology"/>
<dbReference type="GO" id="GO:0009279">
    <property type="term" value="C:cell outer membrane"/>
    <property type="evidence" value="ECO:0007669"/>
    <property type="project" value="UniProtKB-SubCell"/>
</dbReference>
<dbReference type="InterPro" id="IPR000531">
    <property type="entry name" value="Beta-barrel_TonB"/>
</dbReference>
<feature type="chain" id="PRO_5024377288" evidence="13">
    <location>
        <begin position="29"/>
        <end position="695"/>
    </location>
</feature>
<evidence type="ECO:0000256" key="8">
    <source>
        <dbReference type="ARBA" id="ARBA00023077"/>
    </source>
</evidence>
<dbReference type="Pfam" id="PF07715">
    <property type="entry name" value="Plug"/>
    <property type="match status" value="1"/>
</dbReference>
<evidence type="ECO:0000256" key="11">
    <source>
        <dbReference type="PROSITE-ProRule" id="PRU01360"/>
    </source>
</evidence>
<evidence type="ECO:0000256" key="9">
    <source>
        <dbReference type="ARBA" id="ARBA00023136"/>
    </source>
</evidence>
<dbReference type="Gene3D" id="2.40.170.20">
    <property type="entry name" value="TonB-dependent receptor, beta-barrel domain"/>
    <property type="match status" value="1"/>
</dbReference>
<evidence type="ECO:0000256" key="10">
    <source>
        <dbReference type="ARBA" id="ARBA00023237"/>
    </source>
</evidence>
<keyword evidence="2 11" id="KW-0813">Transport</keyword>
<comment type="similarity">
    <text evidence="11 12">Belongs to the TonB-dependent receptor family.</text>
</comment>
<evidence type="ECO:0000256" key="2">
    <source>
        <dbReference type="ARBA" id="ARBA00022448"/>
    </source>
</evidence>
<dbReference type="PANTHER" id="PTHR32552">
    <property type="entry name" value="FERRICHROME IRON RECEPTOR-RELATED"/>
    <property type="match status" value="1"/>
</dbReference>
<dbReference type="SUPFAM" id="SSF56935">
    <property type="entry name" value="Porins"/>
    <property type="match status" value="1"/>
</dbReference>
<name>A0A5M6I8R7_9PROT</name>
<keyword evidence="7" id="KW-0406">Ion transport</keyword>
<feature type="domain" description="TonB-dependent receptor plug" evidence="15">
    <location>
        <begin position="55"/>
        <end position="169"/>
    </location>
</feature>
<organism evidence="16 17">
    <name type="scientific">Roseospira marina</name>
    <dbReference type="NCBI Taxonomy" id="140057"/>
    <lineage>
        <taxon>Bacteria</taxon>
        <taxon>Pseudomonadati</taxon>
        <taxon>Pseudomonadota</taxon>
        <taxon>Alphaproteobacteria</taxon>
        <taxon>Rhodospirillales</taxon>
        <taxon>Rhodospirillaceae</taxon>
        <taxon>Roseospira</taxon>
    </lineage>
</organism>
<evidence type="ECO:0000256" key="13">
    <source>
        <dbReference type="SAM" id="SignalP"/>
    </source>
</evidence>
<gene>
    <name evidence="16" type="ORF">F1188_16675</name>
</gene>
<dbReference type="RefSeq" id="WP_150063584.1">
    <property type="nucleotide sequence ID" value="NZ_JACHII010000018.1"/>
</dbReference>
<evidence type="ECO:0000256" key="7">
    <source>
        <dbReference type="ARBA" id="ARBA00023065"/>
    </source>
</evidence>
<dbReference type="OrthoDB" id="7413795at2"/>
<evidence type="ECO:0000256" key="5">
    <source>
        <dbReference type="ARBA" id="ARBA00022692"/>
    </source>
</evidence>